<feature type="domain" description="Calcineurin-like phosphoesterase" evidence="2">
    <location>
        <begin position="48"/>
        <end position="205"/>
    </location>
</feature>
<dbReference type="EMBL" id="LNNH01000055">
    <property type="protein sequence ID" value="KWW11372.1"/>
    <property type="molecule type" value="Genomic_DNA"/>
</dbReference>
<evidence type="ECO:0000313" key="4">
    <source>
        <dbReference type="Proteomes" id="UP000064189"/>
    </source>
</evidence>
<name>A0A120GMS7_9BACI</name>
<sequence>MLWLSVLFFIIMVLAFALIVYMWRIAKQDRLIIQDLYFNDFPEGFGDMRIFFISDLHRRIISDQLIAGARGGVDLVIIGGDIREGGVPLARVEENLSKLKELGPLYFVWGNNDYEGDFHELDATLLKHGVKILDNTAVSFESTKGREIALLGIDDITEERDRLDLALSDCKNEPFRILVSHNPLVKEQLTPEHRISLVLSGHTHGGQIRIFGYGPYQLGGIKKEGNCLYMTSNGYGTSTVPLRLAARPETHLVTLKRGKRTEMGEAMEKSY</sequence>
<dbReference type="SUPFAM" id="SSF56300">
    <property type="entry name" value="Metallo-dependent phosphatases"/>
    <property type="match status" value="1"/>
</dbReference>
<keyword evidence="1" id="KW-0812">Transmembrane</keyword>
<dbReference type="InterPro" id="IPR004843">
    <property type="entry name" value="Calcineurin-like_PHP"/>
</dbReference>
<reference evidence="3 4" key="1">
    <citation type="submission" date="2015-11" db="EMBL/GenBank/DDBJ databases">
        <title>Genome Sequence of Bacillus simplex strain VanAntwerpen2.</title>
        <authorList>
            <person name="Couger M.B."/>
        </authorList>
    </citation>
    <scope>NUCLEOTIDE SEQUENCE [LARGE SCALE GENOMIC DNA]</scope>
    <source>
        <strain evidence="3 4">VanAntwerpen02</strain>
    </source>
</reference>
<dbReference type="GO" id="GO:0008758">
    <property type="term" value="F:UDP-2,3-diacylglucosamine hydrolase activity"/>
    <property type="evidence" value="ECO:0007669"/>
    <property type="project" value="TreeGrafter"/>
</dbReference>
<dbReference type="PANTHER" id="PTHR31302:SF32">
    <property type="entry name" value="PHOSPHOESTERASE"/>
    <property type="match status" value="1"/>
</dbReference>
<dbReference type="InterPro" id="IPR051158">
    <property type="entry name" value="Metallophosphoesterase_sf"/>
</dbReference>
<proteinExistence type="predicted"/>
<gene>
    <name evidence="3" type="ORF">AS888_02240</name>
</gene>
<keyword evidence="1" id="KW-0472">Membrane</keyword>
<protein>
    <submittedName>
        <fullName evidence="3">Metallophosphoesterase</fullName>
    </submittedName>
</protein>
<dbReference type="GO" id="GO:0009245">
    <property type="term" value="P:lipid A biosynthetic process"/>
    <property type="evidence" value="ECO:0007669"/>
    <property type="project" value="TreeGrafter"/>
</dbReference>
<dbReference type="Proteomes" id="UP000064189">
    <property type="component" value="Unassembled WGS sequence"/>
</dbReference>
<dbReference type="RefSeq" id="WP_061144312.1">
    <property type="nucleotide sequence ID" value="NZ_LNNH01000055.1"/>
</dbReference>
<organism evidence="3 4">
    <name type="scientific">Peribacillus simplex</name>
    <dbReference type="NCBI Taxonomy" id="1478"/>
    <lineage>
        <taxon>Bacteria</taxon>
        <taxon>Bacillati</taxon>
        <taxon>Bacillota</taxon>
        <taxon>Bacilli</taxon>
        <taxon>Bacillales</taxon>
        <taxon>Bacillaceae</taxon>
        <taxon>Peribacillus</taxon>
    </lineage>
</organism>
<dbReference type="PANTHER" id="PTHR31302">
    <property type="entry name" value="TRANSMEMBRANE PROTEIN WITH METALLOPHOSPHOESTERASE DOMAIN-RELATED"/>
    <property type="match status" value="1"/>
</dbReference>
<accession>A0A120GMS7</accession>
<dbReference type="Pfam" id="PF00149">
    <property type="entry name" value="Metallophos"/>
    <property type="match status" value="1"/>
</dbReference>
<keyword evidence="1" id="KW-1133">Transmembrane helix</keyword>
<comment type="caution">
    <text evidence="3">The sequence shown here is derived from an EMBL/GenBank/DDBJ whole genome shotgun (WGS) entry which is preliminary data.</text>
</comment>
<feature type="transmembrane region" description="Helical" evidence="1">
    <location>
        <begin position="6"/>
        <end position="23"/>
    </location>
</feature>
<keyword evidence="4" id="KW-1185">Reference proteome</keyword>
<dbReference type="InterPro" id="IPR029052">
    <property type="entry name" value="Metallo-depent_PP-like"/>
</dbReference>
<dbReference type="GO" id="GO:0016020">
    <property type="term" value="C:membrane"/>
    <property type="evidence" value="ECO:0007669"/>
    <property type="project" value="GOC"/>
</dbReference>
<evidence type="ECO:0000259" key="2">
    <source>
        <dbReference type="Pfam" id="PF00149"/>
    </source>
</evidence>
<dbReference type="AlphaFoldDB" id="A0A120GMS7"/>
<evidence type="ECO:0000313" key="3">
    <source>
        <dbReference type="EMBL" id="KWW11372.1"/>
    </source>
</evidence>
<dbReference type="Gene3D" id="3.60.21.10">
    <property type="match status" value="1"/>
</dbReference>
<evidence type="ECO:0000256" key="1">
    <source>
        <dbReference type="SAM" id="Phobius"/>
    </source>
</evidence>